<dbReference type="InterPro" id="IPR027806">
    <property type="entry name" value="HARBI1_dom"/>
</dbReference>
<dbReference type="EMBL" id="KV440995">
    <property type="protein sequence ID" value="OAD68323.1"/>
    <property type="molecule type" value="Genomic_DNA"/>
</dbReference>
<dbReference type="GeneID" id="29002929"/>
<evidence type="ECO:0000313" key="5">
    <source>
        <dbReference type="Proteomes" id="UP000077315"/>
    </source>
</evidence>
<dbReference type="RefSeq" id="XP_018286363.1">
    <property type="nucleotide sequence ID" value="XM_018442023.1"/>
</dbReference>
<organism evidence="4 5">
    <name type="scientific">Phycomyces blakesleeanus (strain ATCC 8743b / DSM 1359 / FGSC 10004 / NBRC 33097 / NRRL 1555)</name>
    <dbReference type="NCBI Taxonomy" id="763407"/>
    <lineage>
        <taxon>Eukaryota</taxon>
        <taxon>Fungi</taxon>
        <taxon>Fungi incertae sedis</taxon>
        <taxon>Mucoromycota</taxon>
        <taxon>Mucoromycotina</taxon>
        <taxon>Mucoromycetes</taxon>
        <taxon>Mucorales</taxon>
        <taxon>Phycomycetaceae</taxon>
        <taxon>Phycomyces</taxon>
    </lineage>
</organism>
<comment type="cofactor">
    <cofactor evidence="1">
        <name>a divalent metal cation</name>
        <dbReference type="ChEBI" id="CHEBI:60240"/>
    </cofactor>
</comment>
<dbReference type="VEuPathDB" id="FungiDB:PHYBLDRAFT_68870"/>
<keyword evidence="2" id="KW-0479">Metal-binding</keyword>
<dbReference type="Proteomes" id="UP000077315">
    <property type="component" value="Unassembled WGS sequence"/>
</dbReference>
<dbReference type="AlphaFoldDB" id="A0A162TMI3"/>
<accession>A0A162TMI3</accession>
<feature type="domain" description="DDE Tnp4" evidence="3">
    <location>
        <begin position="43"/>
        <end position="110"/>
    </location>
</feature>
<gene>
    <name evidence="4" type="ORF">PHYBLDRAFT_68870</name>
</gene>
<dbReference type="GO" id="GO:0046872">
    <property type="term" value="F:metal ion binding"/>
    <property type="evidence" value="ECO:0007669"/>
    <property type="project" value="UniProtKB-KW"/>
</dbReference>
<keyword evidence="5" id="KW-1185">Reference proteome</keyword>
<reference evidence="5" key="1">
    <citation type="submission" date="2015-06" db="EMBL/GenBank/DDBJ databases">
        <title>Expansion of signal transduction pathways in fungi by whole-genome duplication.</title>
        <authorList>
            <consortium name="DOE Joint Genome Institute"/>
            <person name="Corrochano L.M."/>
            <person name="Kuo A."/>
            <person name="Marcet-Houben M."/>
            <person name="Polaino S."/>
            <person name="Salamov A."/>
            <person name="Villalobos J.M."/>
            <person name="Alvarez M.I."/>
            <person name="Avalos J."/>
            <person name="Benito E.P."/>
            <person name="Benoit I."/>
            <person name="Burger G."/>
            <person name="Camino L.P."/>
            <person name="Canovas D."/>
            <person name="Cerda-Olmedo E."/>
            <person name="Cheng J.-F."/>
            <person name="Dominguez A."/>
            <person name="Elias M."/>
            <person name="Eslava A.P."/>
            <person name="Glaser F."/>
            <person name="Grimwood J."/>
            <person name="Gutierrez G."/>
            <person name="Heitman J."/>
            <person name="Henrissat B."/>
            <person name="Iturriaga E.A."/>
            <person name="Lang B.F."/>
            <person name="Lavin J.L."/>
            <person name="Lee S."/>
            <person name="Li W."/>
            <person name="Lindquist E."/>
            <person name="Lopez-Garcia S."/>
            <person name="Luque E.M."/>
            <person name="Marcos A.T."/>
            <person name="Martin J."/>
            <person name="McCluskey K."/>
            <person name="Medina H.R."/>
            <person name="Miralles-Duran A."/>
            <person name="Miyazaki A."/>
            <person name="Munoz-Torres E."/>
            <person name="Oguiza J.A."/>
            <person name="Ohm R."/>
            <person name="Olmedo M."/>
            <person name="Orejas M."/>
            <person name="Ortiz-Castellanos L."/>
            <person name="Pisabarro A.G."/>
            <person name="Rodriguez-Romero J."/>
            <person name="Ruiz-Herrera J."/>
            <person name="Ruiz-Vazquez R."/>
            <person name="Sanz C."/>
            <person name="Schackwitz W."/>
            <person name="Schmutz J."/>
            <person name="Shahriari M."/>
            <person name="Shelest E."/>
            <person name="Silva-Franco F."/>
            <person name="Soanes D."/>
            <person name="Syed K."/>
            <person name="Tagua V.G."/>
            <person name="Talbot N.J."/>
            <person name="Thon M."/>
            <person name="De vries R.P."/>
            <person name="Wiebenga A."/>
            <person name="Yadav J.S."/>
            <person name="Braun E.L."/>
            <person name="Baker S."/>
            <person name="Garre V."/>
            <person name="Horwitz B."/>
            <person name="Torres-Martinez S."/>
            <person name="Idnurm A."/>
            <person name="Herrera-Estrella A."/>
            <person name="Gabaldon T."/>
            <person name="Grigoriev I.V."/>
        </authorList>
    </citation>
    <scope>NUCLEOTIDE SEQUENCE [LARGE SCALE GENOMIC DNA]</scope>
    <source>
        <strain evidence="5">NRRL 1555(-)</strain>
    </source>
</reference>
<protein>
    <recommendedName>
        <fullName evidence="3">DDE Tnp4 domain-containing protein</fullName>
    </recommendedName>
</protein>
<proteinExistence type="predicted"/>
<dbReference type="STRING" id="763407.A0A162TMI3"/>
<dbReference type="OrthoDB" id="2283549at2759"/>
<evidence type="ECO:0000313" key="4">
    <source>
        <dbReference type="EMBL" id="OAD68323.1"/>
    </source>
</evidence>
<evidence type="ECO:0000256" key="2">
    <source>
        <dbReference type="ARBA" id="ARBA00022723"/>
    </source>
</evidence>
<name>A0A162TMI3_PHYB8</name>
<sequence length="112" mass="12998">MGKVDTYRNHMGNVMKEFGMYCKRFAETIYKKNNVYNRIIGFVDGTMQKIARPNVNNEQRLAYNGWKHIHCLKYQTIVTPDGISSSFIGPFPGSTHDVKIFDDSKTLERLIF</sequence>
<evidence type="ECO:0000256" key="1">
    <source>
        <dbReference type="ARBA" id="ARBA00001968"/>
    </source>
</evidence>
<dbReference type="Pfam" id="PF13359">
    <property type="entry name" value="DDE_Tnp_4"/>
    <property type="match status" value="1"/>
</dbReference>
<dbReference type="InParanoid" id="A0A162TMI3"/>
<evidence type="ECO:0000259" key="3">
    <source>
        <dbReference type="Pfam" id="PF13359"/>
    </source>
</evidence>